<evidence type="ECO:0000313" key="2">
    <source>
        <dbReference type="EMBL" id="KAG2274849.1"/>
    </source>
</evidence>
<dbReference type="Proteomes" id="UP000886595">
    <property type="component" value="Unassembled WGS sequence"/>
</dbReference>
<dbReference type="EMBL" id="JAAMPC010000012">
    <property type="protein sequence ID" value="KAG2274849.1"/>
    <property type="molecule type" value="Genomic_DNA"/>
</dbReference>
<keyword evidence="3" id="KW-1185">Reference proteome</keyword>
<evidence type="ECO:0000313" key="3">
    <source>
        <dbReference type="Proteomes" id="UP000886595"/>
    </source>
</evidence>
<proteinExistence type="predicted"/>
<dbReference type="AlphaFoldDB" id="A0A8X7QQD3"/>
<feature type="region of interest" description="Disordered" evidence="1">
    <location>
        <begin position="1"/>
        <end position="28"/>
    </location>
</feature>
<gene>
    <name evidence="2" type="ORF">Bca52824_057404</name>
</gene>
<comment type="caution">
    <text evidence="2">The sequence shown here is derived from an EMBL/GenBank/DDBJ whole genome shotgun (WGS) entry which is preliminary data.</text>
</comment>
<accession>A0A8X7QQD3</accession>
<name>A0A8X7QQD3_BRACI</name>
<reference evidence="2 3" key="1">
    <citation type="submission" date="2020-02" db="EMBL/GenBank/DDBJ databases">
        <authorList>
            <person name="Ma Q."/>
            <person name="Huang Y."/>
            <person name="Song X."/>
            <person name="Pei D."/>
        </authorList>
    </citation>
    <scope>NUCLEOTIDE SEQUENCE [LARGE SCALE GENOMIC DNA]</scope>
    <source>
        <strain evidence="2">Sxm20200214</strain>
        <tissue evidence="2">Leaf</tissue>
    </source>
</reference>
<organism evidence="2 3">
    <name type="scientific">Brassica carinata</name>
    <name type="common">Ethiopian mustard</name>
    <name type="synonym">Abyssinian cabbage</name>
    <dbReference type="NCBI Taxonomy" id="52824"/>
    <lineage>
        <taxon>Eukaryota</taxon>
        <taxon>Viridiplantae</taxon>
        <taxon>Streptophyta</taxon>
        <taxon>Embryophyta</taxon>
        <taxon>Tracheophyta</taxon>
        <taxon>Spermatophyta</taxon>
        <taxon>Magnoliopsida</taxon>
        <taxon>eudicotyledons</taxon>
        <taxon>Gunneridae</taxon>
        <taxon>Pentapetalae</taxon>
        <taxon>rosids</taxon>
        <taxon>malvids</taxon>
        <taxon>Brassicales</taxon>
        <taxon>Brassicaceae</taxon>
        <taxon>Brassiceae</taxon>
        <taxon>Brassica</taxon>
    </lineage>
</organism>
<protein>
    <submittedName>
        <fullName evidence="2">Uncharacterized protein</fullName>
    </submittedName>
</protein>
<evidence type="ECO:0000256" key="1">
    <source>
        <dbReference type="SAM" id="MobiDB-lite"/>
    </source>
</evidence>
<sequence length="69" mass="7481">MVSFGDAGVHPKLGQPRSDNSRPQRCGIGPVEDRKLLAALSIFTGFIEGRKFSTATRSTRKASDGFRTV</sequence>